<proteinExistence type="inferred from homology"/>
<evidence type="ECO:0000313" key="7">
    <source>
        <dbReference type="EMBL" id="GII92337.1"/>
    </source>
</evidence>
<dbReference type="PANTHER" id="PTHR30246:SF1">
    <property type="entry name" value="2-DEHYDRO-3-DEOXY-6-PHOSPHOGALACTONATE ALDOLASE-RELATED"/>
    <property type="match status" value="1"/>
</dbReference>
<keyword evidence="8" id="KW-1185">Reference proteome</keyword>
<name>A0A919RFB2_9ACTN</name>
<organism evidence="7 8">
    <name type="scientific">Sinosporangium siamense</name>
    <dbReference type="NCBI Taxonomy" id="1367973"/>
    <lineage>
        <taxon>Bacteria</taxon>
        <taxon>Bacillati</taxon>
        <taxon>Actinomycetota</taxon>
        <taxon>Actinomycetes</taxon>
        <taxon>Streptosporangiales</taxon>
        <taxon>Streptosporangiaceae</taxon>
        <taxon>Sinosporangium</taxon>
    </lineage>
</organism>
<dbReference type="CDD" id="cd00452">
    <property type="entry name" value="KDPG_aldolase"/>
    <property type="match status" value="1"/>
</dbReference>
<dbReference type="GO" id="GO:0016829">
    <property type="term" value="F:lyase activity"/>
    <property type="evidence" value="ECO:0007669"/>
    <property type="project" value="UniProtKB-KW"/>
</dbReference>
<dbReference type="Pfam" id="PF01081">
    <property type="entry name" value="Aldolase"/>
    <property type="match status" value="1"/>
</dbReference>
<reference evidence="7" key="1">
    <citation type="submission" date="2021-01" db="EMBL/GenBank/DDBJ databases">
        <title>Whole genome shotgun sequence of Sinosporangium siamense NBRC 109515.</title>
        <authorList>
            <person name="Komaki H."/>
            <person name="Tamura T."/>
        </authorList>
    </citation>
    <scope>NUCLEOTIDE SEQUENCE</scope>
    <source>
        <strain evidence="7">NBRC 109515</strain>
    </source>
</reference>
<evidence type="ECO:0000256" key="6">
    <source>
        <dbReference type="SAM" id="MobiDB-lite"/>
    </source>
</evidence>
<evidence type="ECO:0000256" key="4">
    <source>
        <dbReference type="ARBA" id="ARBA00023239"/>
    </source>
</evidence>
<dbReference type="InterPro" id="IPR000887">
    <property type="entry name" value="Aldlse_KDPG_KHG"/>
</dbReference>
<evidence type="ECO:0000256" key="2">
    <source>
        <dbReference type="ARBA" id="ARBA00006906"/>
    </source>
</evidence>
<dbReference type="PANTHER" id="PTHR30246">
    <property type="entry name" value="2-KETO-3-DEOXY-6-PHOSPHOGLUCONATE ALDOLASE"/>
    <property type="match status" value="1"/>
</dbReference>
<keyword evidence="4" id="KW-0456">Lyase</keyword>
<evidence type="ECO:0000256" key="1">
    <source>
        <dbReference type="ARBA" id="ARBA00004761"/>
    </source>
</evidence>
<dbReference type="RefSeq" id="WP_204025108.1">
    <property type="nucleotide sequence ID" value="NZ_BOOW01000015.1"/>
</dbReference>
<dbReference type="Proteomes" id="UP000606172">
    <property type="component" value="Unassembled WGS sequence"/>
</dbReference>
<dbReference type="InterPro" id="IPR013785">
    <property type="entry name" value="Aldolase_TIM"/>
</dbReference>
<evidence type="ECO:0000313" key="8">
    <source>
        <dbReference type="Proteomes" id="UP000606172"/>
    </source>
</evidence>
<comment type="caution">
    <text evidence="7">The sequence shown here is derived from an EMBL/GenBank/DDBJ whole genome shotgun (WGS) entry which is preliminary data.</text>
</comment>
<dbReference type="Gene3D" id="3.20.20.70">
    <property type="entry name" value="Aldolase class I"/>
    <property type="match status" value="1"/>
</dbReference>
<comment type="pathway">
    <text evidence="1">Carbohydrate acid metabolism.</text>
</comment>
<gene>
    <name evidence="7" type="primary">eda</name>
    <name evidence="7" type="ORF">Ssi02_25680</name>
</gene>
<sequence length="257" mass="26580">MRAEPKNPQPTLSGVVAIIRLRDREPVDAIASALLEGGVTLMEVTLPTPGALAAVTRWNTHPGVVAGAGTVRTAADAEAAIDAGARFLVTPTTVPAVLGLARAAGVPVACGALTPTEIDLAAGYGAAAVKVFPVAALGGPGYIRAVREPLDDVPLLPTGGVRLADVPAYAGAGCAGVGVGGALVSAELAAGRRWADLTERARAFTAAWHGERGRDDAQHEERERNEGRHGERGRDEARHAERGRDDAWHGERRRGDV</sequence>
<dbReference type="SUPFAM" id="SSF51569">
    <property type="entry name" value="Aldolase"/>
    <property type="match status" value="1"/>
</dbReference>
<feature type="region of interest" description="Disordered" evidence="6">
    <location>
        <begin position="209"/>
        <end position="257"/>
    </location>
</feature>
<comment type="similarity">
    <text evidence="2">Belongs to the KHG/KDPG aldolase family.</text>
</comment>
<accession>A0A919RFB2</accession>
<dbReference type="EMBL" id="BOOW01000015">
    <property type="protein sequence ID" value="GII92337.1"/>
    <property type="molecule type" value="Genomic_DNA"/>
</dbReference>
<evidence type="ECO:0000256" key="5">
    <source>
        <dbReference type="ARBA" id="ARBA00023277"/>
    </source>
</evidence>
<comment type="subunit">
    <text evidence="3">Homotrimer.</text>
</comment>
<keyword evidence="5" id="KW-0119">Carbohydrate metabolism</keyword>
<dbReference type="AlphaFoldDB" id="A0A919RFB2"/>
<protein>
    <submittedName>
        <fullName evidence="7">2-dehydro-3-deoxy-phosphogluconate aldolase</fullName>
    </submittedName>
</protein>
<evidence type="ECO:0000256" key="3">
    <source>
        <dbReference type="ARBA" id="ARBA00011233"/>
    </source>
</evidence>